<evidence type="ECO:0000313" key="3">
    <source>
        <dbReference type="Proteomes" id="UP000501690"/>
    </source>
</evidence>
<proteinExistence type="predicted"/>
<keyword evidence="2" id="KW-0808">Transferase</keyword>
<dbReference type="PANTHER" id="PTHR47370:SF4">
    <property type="entry name" value="N-ACETYLTRANSFERASE HLS1-LIKE-RELATED"/>
    <property type="match status" value="1"/>
</dbReference>
<dbReference type="SUPFAM" id="SSF55729">
    <property type="entry name" value="Acyl-CoA N-acyltransferases (Nat)"/>
    <property type="match status" value="1"/>
</dbReference>
<dbReference type="InterPro" id="IPR000182">
    <property type="entry name" value="GNAT_dom"/>
</dbReference>
<dbReference type="PANTHER" id="PTHR47370">
    <property type="entry name" value="ACYL-COA N-ACYLTRANSFERASES (NAT) SUPERFAMILY PROTEIN"/>
    <property type="match status" value="1"/>
</dbReference>
<feature type="domain" description="N-acetyltransferase" evidence="1">
    <location>
        <begin position="9"/>
        <end position="211"/>
    </location>
</feature>
<reference evidence="2 3" key="1">
    <citation type="submission" date="2019-04" db="EMBL/GenBank/DDBJ databases">
        <title>An improved genome assembly and genetic linkage map for asparagus bean, Vigna unguiculata ssp. sesquipedialis.</title>
        <authorList>
            <person name="Xia Q."/>
            <person name="Zhang R."/>
            <person name="Dong Y."/>
        </authorList>
    </citation>
    <scope>NUCLEOTIDE SEQUENCE [LARGE SCALE GENOMIC DNA]</scope>
    <source>
        <tissue evidence="2">Leaf</tissue>
    </source>
</reference>
<dbReference type="InterPro" id="IPR016181">
    <property type="entry name" value="Acyl_CoA_acyltransferase"/>
</dbReference>
<name>A0A4D6KS75_VIGUN</name>
<dbReference type="AlphaFoldDB" id="A0A4D6KS75"/>
<evidence type="ECO:0000313" key="2">
    <source>
        <dbReference type="EMBL" id="QCD77481.1"/>
    </source>
</evidence>
<dbReference type="CDD" id="cd04301">
    <property type="entry name" value="NAT_SF"/>
    <property type="match status" value="1"/>
</dbReference>
<dbReference type="GO" id="GO:0016747">
    <property type="term" value="F:acyltransferase activity, transferring groups other than amino-acyl groups"/>
    <property type="evidence" value="ECO:0007669"/>
    <property type="project" value="InterPro"/>
</dbReference>
<evidence type="ECO:0000259" key="1">
    <source>
        <dbReference type="PROSITE" id="PS51186"/>
    </source>
</evidence>
<dbReference type="Gene3D" id="3.40.630.30">
    <property type="match status" value="1"/>
</dbReference>
<keyword evidence="2" id="KW-0012">Acyltransferase</keyword>
<accession>A0A4D6KS75</accession>
<dbReference type="EMBL" id="CP039345">
    <property type="protein sequence ID" value="QCD77481.1"/>
    <property type="molecule type" value="Genomic_DNA"/>
</dbReference>
<dbReference type="InterPro" id="IPR052810">
    <property type="entry name" value="Plant_NAT"/>
</dbReference>
<dbReference type="Proteomes" id="UP000501690">
    <property type="component" value="Linkage Group LG1"/>
</dbReference>
<gene>
    <name evidence="2" type="ORF">DEO72_LG1g1106</name>
</gene>
<keyword evidence="3" id="KW-1185">Reference proteome</keyword>
<dbReference type="Pfam" id="PF00583">
    <property type="entry name" value="Acetyltransf_1"/>
    <property type="match status" value="1"/>
</dbReference>
<dbReference type="PROSITE" id="PS51186">
    <property type="entry name" value="GNAT"/>
    <property type="match status" value="1"/>
</dbReference>
<organism evidence="2 3">
    <name type="scientific">Vigna unguiculata</name>
    <name type="common">Cowpea</name>
    <dbReference type="NCBI Taxonomy" id="3917"/>
    <lineage>
        <taxon>Eukaryota</taxon>
        <taxon>Viridiplantae</taxon>
        <taxon>Streptophyta</taxon>
        <taxon>Embryophyta</taxon>
        <taxon>Tracheophyta</taxon>
        <taxon>Spermatophyta</taxon>
        <taxon>Magnoliopsida</taxon>
        <taxon>eudicotyledons</taxon>
        <taxon>Gunneridae</taxon>
        <taxon>Pentapetalae</taxon>
        <taxon>rosids</taxon>
        <taxon>fabids</taxon>
        <taxon>Fabales</taxon>
        <taxon>Fabaceae</taxon>
        <taxon>Papilionoideae</taxon>
        <taxon>50 kb inversion clade</taxon>
        <taxon>NPAAA clade</taxon>
        <taxon>indigoferoid/millettioid clade</taxon>
        <taxon>Phaseoleae</taxon>
        <taxon>Vigna</taxon>
    </lineage>
</organism>
<sequence>MVDRTRSKILIREYNEDKDVKMVRKLERNSEIGAKKVVSIFTNMMGDPLSRIRFFPLRVMLVAELLESKELVGVVRGVIKNVGTLSGSLLKMGYILGLRVSPSYRRKGVALRLIAAVEEWMVRNGAEYAFLATEKDNDASKNLFTIKCNYVNLSSLVIFVQPISSITKHISRDIKIEKVDIDLAISLYRRTLKTKDLYPLDMDVILKEKLSVGTWVSYYKREGWLNLRSKVDNEEDLISSETSNSSWGENLGELMESMWRFTSRVGEGMRDCKVFITELGFGDPLANHVPQTDSISCIDDLWYTKRLSTHVDENIDEILMRQVGNVFVDPRDF</sequence>
<protein>
    <submittedName>
        <fullName evidence="2">Acyl-CoA N-acyltransferase</fullName>
    </submittedName>
</protein>